<dbReference type="EMBL" id="KN565173">
    <property type="protein sequence ID" value="KHJ85140.1"/>
    <property type="molecule type" value="Genomic_DNA"/>
</dbReference>
<protein>
    <submittedName>
        <fullName evidence="1">Uncharacterized protein</fullName>
    </submittedName>
</protein>
<sequence length="76" mass="8290">MPHRANSCLQVEPVVRTNNLRERTCTISTHRKTGGASCTSTVAAAVTLTASRRRQTVSGSACIRSRSMMHSHTQHV</sequence>
<accession>A0A0B1SPR7</accession>
<evidence type="ECO:0000313" key="1">
    <source>
        <dbReference type="EMBL" id="KHJ85140.1"/>
    </source>
</evidence>
<dbReference type="AlphaFoldDB" id="A0A0B1SPR7"/>
<gene>
    <name evidence="1" type="ORF">OESDEN_15138</name>
</gene>
<reference evidence="1 2" key="1">
    <citation type="submission" date="2014-03" db="EMBL/GenBank/DDBJ databases">
        <title>Draft genome of the hookworm Oesophagostomum dentatum.</title>
        <authorList>
            <person name="Mitreva M."/>
        </authorList>
    </citation>
    <scope>NUCLEOTIDE SEQUENCE [LARGE SCALE GENOMIC DNA]</scope>
    <source>
        <strain evidence="1 2">OD-Hann</strain>
    </source>
</reference>
<evidence type="ECO:0000313" key="2">
    <source>
        <dbReference type="Proteomes" id="UP000053660"/>
    </source>
</evidence>
<proteinExistence type="predicted"/>
<organism evidence="1 2">
    <name type="scientific">Oesophagostomum dentatum</name>
    <name type="common">Nodular worm</name>
    <dbReference type="NCBI Taxonomy" id="61180"/>
    <lineage>
        <taxon>Eukaryota</taxon>
        <taxon>Metazoa</taxon>
        <taxon>Ecdysozoa</taxon>
        <taxon>Nematoda</taxon>
        <taxon>Chromadorea</taxon>
        <taxon>Rhabditida</taxon>
        <taxon>Rhabditina</taxon>
        <taxon>Rhabditomorpha</taxon>
        <taxon>Strongyloidea</taxon>
        <taxon>Strongylidae</taxon>
        <taxon>Oesophagostomum</taxon>
    </lineage>
</organism>
<name>A0A0B1SPR7_OESDE</name>
<dbReference type="Proteomes" id="UP000053660">
    <property type="component" value="Unassembled WGS sequence"/>
</dbReference>
<keyword evidence="2" id="KW-1185">Reference proteome</keyword>